<keyword evidence="3" id="KW-1185">Reference proteome</keyword>
<comment type="caution">
    <text evidence="2">The sequence shown here is derived from an EMBL/GenBank/DDBJ whole genome shotgun (WGS) entry which is preliminary data.</text>
</comment>
<dbReference type="PROSITE" id="PS51257">
    <property type="entry name" value="PROKAR_LIPOPROTEIN"/>
    <property type="match status" value="1"/>
</dbReference>
<name>A0ABX0QAQ0_9BACT</name>
<feature type="chain" id="PRO_5047111210" description="Gliding motility-associated lipoprotein GldH" evidence="1">
    <location>
        <begin position="18"/>
        <end position="141"/>
    </location>
</feature>
<feature type="signal peptide" evidence="1">
    <location>
        <begin position="1"/>
        <end position="17"/>
    </location>
</feature>
<organism evidence="2 3">
    <name type="scientific">Fibrivirga algicola</name>
    <dbReference type="NCBI Taxonomy" id="2950420"/>
    <lineage>
        <taxon>Bacteria</taxon>
        <taxon>Pseudomonadati</taxon>
        <taxon>Bacteroidota</taxon>
        <taxon>Cytophagia</taxon>
        <taxon>Cytophagales</taxon>
        <taxon>Spirosomataceae</taxon>
        <taxon>Fibrivirga</taxon>
    </lineage>
</organism>
<dbReference type="RefSeq" id="WP_166690811.1">
    <property type="nucleotide sequence ID" value="NZ_WAEL01000001.1"/>
</dbReference>
<accession>A0ABX0QAQ0</accession>
<reference evidence="3" key="1">
    <citation type="submission" date="2019-09" db="EMBL/GenBank/DDBJ databases">
        <authorList>
            <person name="Jung D.-H."/>
        </authorList>
    </citation>
    <scope>NUCLEOTIDE SEQUENCE [LARGE SCALE GENOMIC DNA]</scope>
    <source>
        <strain evidence="3">JA-25</strain>
    </source>
</reference>
<dbReference type="EMBL" id="WAEL01000001">
    <property type="protein sequence ID" value="NID09061.1"/>
    <property type="molecule type" value="Genomic_DNA"/>
</dbReference>
<proteinExistence type="predicted"/>
<evidence type="ECO:0000313" key="2">
    <source>
        <dbReference type="EMBL" id="NID09061.1"/>
    </source>
</evidence>
<evidence type="ECO:0000313" key="3">
    <source>
        <dbReference type="Proteomes" id="UP000606008"/>
    </source>
</evidence>
<sequence length="141" mass="14980">MKLTSAFLLVILTIAYACKQADSVAPLPAGFVALQPGRQVMTPAGPTVIADTVYISICPKDAACFVADNVMASVRVIQNQESKSVWLFAGFGAWSGRTGNRSDSTSVRLGDQLYKVILRGQYTGETDKGVTGRAILQVAPL</sequence>
<dbReference type="Proteomes" id="UP000606008">
    <property type="component" value="Unassembled WGS sequence"/>
</dbReference>
<protein>
    <recommendedName>
        <fullName evidence="4">Gliding motility-associated lipoprotein GldH</fullName>
    </recommendedName>
</protein>
<reference evidence="3" key="2">
    <citation type="submission" date="2023-07" db="EMBL/GenBank/DDBJ databases">
        <authorList>
            <person name="Jung D.-H."/>
        </authorList>
    </citation>
    <scope>NUCLEOTIDE SEQUENCE [LARGE SCALE GENOMIC DNA]</scope>
    <source>
        <strain evidence="3">JA-25</strain>
    </source>
</reference>
<evidence type="ECO:0000256" key="1">
    <source>
        <dbReference type="SAM" id="SignalP"/>
    </source>
</evidence>
<keyword evidence="1" id="KW-0732">Signal</keyword>
<evidence type="ECO:0008006" key="4">
    <source>
        <dbReference type="Google" id="ProtNLM"/>
    </source>
</evidence>
<gene>
    <name evidence="2" type="ORF">F7231_02660</name>
</gene>